<feature type="coiled-coil region" evidence="1">
    <location>
        <begin position="10"/>
        <end position="44"/>
    </location>
</feature>
<sequence>MQITLENMSKAQLIDHANKLQKTADVLQEKLARKDELIAQLQRMLHGQKSERFELPKNQLPLPFEPAPAHKAQQAEVHEQKISYVRTKTARPNHKGRLKLPDHLPVEEVEIYPEGDLSEMVCIGKEVTEELDLKPAYLFIRRYIRYKYADKSAEANPIHIGELPERVIEKGIPGAGLLASILIDKYADHLPLYRQVQRLRRQGVDIARSTIEGWTRQGLEKLTILYDHLVAETKSQGYLQVDETRIKVLESNKKGAAHQGWYWVYYAPINGSVLFEYQPTRKRAGPEKMLDGFRGYLQTDGFTAYKRLGATPGITPLGCWDHARRKFDKALTNDAARAGYVLTQLQQLYAVERMAQTNQLTPAERKKLRLEQSLPVINELGKWIPQEYKKVQPRSAIGRALAYCINQWDQLCEYLMDGHLEIDNNPVENVIRPVALGRKNYLFAGSHEAAQRAAMIYSLLAICKKHQVDPYKWLRHTLQNISTTRYNEVTSLYPQNFKATCSS</sequence>
<evidence type="ECO:0000259" key="2">
    <source>
        <dbReference type="Pfam" id="PF03050"/>
    </source>
</evidence>
<dbReference type="InterPro" id="IPR052344">
    <property type="entry name" value="Transposase-related"/>
</dbReference>
<organism evidence="4 5">
    <name type="scientific">Cyclonatronum proteinivorum</name>
    <dbReference type="NCBI Taxonomy" id="1457365"/>
    <lineage>
        <taxon>Bacteria</taxon>
        <taxon>Pseudomonadati</taxon>
        <taxon>Balneolota</taxon>
        <taxon>Balneolia</taxon>
        <taxon>Balneolales</taxon>
        <taxon>Cyclonatronaceae</taxon>
        <taxon>Cyclonatronum</taxon>
    </lineage>
</organism>
<dbReference type="EMBL" id="CP027806">
    <property type="protein sequence ID" value="AXJ00647.1"/>
    <property type="molecule type" value="Genomic_DNA"/>
</dbReference>
<evidence type="ECO:0000259" key="3">
    <source>
        <dbReference type="Pfam" id="PF13007"/>
    </source>
</evidence>
<dbReference type="InterPro" id="IPR004291">
    <property type="entry name" value="Transposase_IS66_central"/>
</dbReference>
<reference evidence="4 5" key="1">
    <citation type="submission" date="2018-03" db="EMBL/GenBank/DDBJ databases">
        <title>Phenotypic and genomic properties of Cyclonatronum proteinivorum gen. nov., sp. nov., a haloalkaliphilic bacteroidete from soda lakes possessing Na+-translocating rhodopsin.</title>
        <authorList>
            <person name="Toshchakov S.V."/>
            <person name="Korzhenkov A."/>
            <person name="Samarov N.I."/>
            <person name="Kublanov I.V."/>
            <person name="Muntyan M.S."/>
            <person name="Sorokin D.Y."/>
        </authorList>
    </citation>
    <scope>NUCLEOTIDE SEQUENCE [LARGE SCALE GENOMIC DNA]</scope>
    <source>
        <strain evidence="4 5">Omega</strain>
    </source>
</reference>
<evidence type="ECO:0000313" key="4">
    <source>
        <dbReference type="EMBL" id="AXJ00647.1"/>
    </source>
</evidence>
<dbReference type="KEGG" id="cprv:CYPRO_1391"/>
<name>A0A345UJJ5_9BACT</name>
<dbReference type="RefSeq" id="WP_114983920.1">
    <property type="nucleotide sequence ID" value="NZ_CP027806.1"/>
</dbReference>
<dbReference type="PANTHER" id="PTHR33678:SF1">
    <property type="entry name" value="BLL1576 PROTEIN"/>
    <property type="match status" value="1"/>
</dbReference>
<dbReference type="Proteomes" id="UP000254808">
    <property type="component" value="Chromosome"/>
</dbReference>
<gene>
    <name evidence="4" type="ORF">CYPRO_1391</name>
</gene>
<dbReference type="PANTHER" id="PTHR33678">
    <property type="entry name" value="BLL1576 PROTEIN"/>
    <property type="match status" value="1"/>
</dbReference>
<feature type="domain" description="Transposase TnpC homeodomain" evidence="3">
    <location>
        <begin position="36"/>
        <end position="109"/>
    </location>
</feature>
<dbReference type="Pfam" id="PF03050">
    <property type="entry name" value="DDE_Tnp_IS66"/>
    <property type="match status" value="1"/>
</dbReference>
<dbReference type="NCBIfam" id="NF033517">
    <property type="entry name" value="transpos_IS66"/>
    <property type="match status" value="1"/>
</dbReference>
<keyword evidence="1" id="KW-0175">Coiled coil</keyword>
<evidence type="ECO:0000313" key="5">
    <source>
        <dbReference type="Proteomes" id="UP000254808"/>
    </source>
</evidence>
<dbReference type="AlphaFoldDB" id="A0A345UJJ5"/>
<evidence type="ECO:0000256" key="1">
    <source>
        <dbReference type="SAM" id="Coils"/>
    </source>
</evidence>
<keyword evidence="5" id="KW-1185">Reference proteome</keyword>
<accession>A0A345UJJ5</accession>
<protein>
    <submittedName>
        <fullName evidence="4">Transposase</fullName>
    </submittedName>
</protein>
<dbReference type="Pfam" id="PF13007">
    <property type="entry name" value="LZ_Tnp_IS66"/>
    <property type="match status" value="1"/>
</dbReference>
<proteinExistence type="predicted"/>
<dbReference type="InterPro" id="IPR024463">
    <property type="entry name" value="Transposase_TnpC_homeodom"/>
</dbReference>
<feature type="domain" description="Transposase IS66 central" evidence="2">
    <location>
        <begin position="170"/>
        <end position="451"/>
    </location>
</feature>
<dbReference type="OrthoDB" id="9760067at2"/>